<evidence type="ECO:0000259" key="8">
    <source>
        <dbReference type="PROSITE" id="PS50928"/>
    </source>
</evidence>
<reference evidence="9 10" key="1">
    <citation type="submission" date="2020-10" db="EMBL/GenBank/DDBJ databases">
        <title>Degradation of 1,4-Dioxane by Xanthobacter sp. YN2, via a Novel Group-2 Soluble Di-Iron Monooxygenase.</title>
        <authorList>
            <person name="Ma F."/>
            <person name="Wang Y."/>
            <person name="Yang J."/>
            <person name="Guo H."/>
            <person name="Su D."/>
            <person name="Yu L."/>
        </authorList>
    </citation>
    <scope>NUCLEOTIDE SEQUENCE [LARGE SCALE GENOMIC DNA]</scope>
    <source>
        <strain evidence="9 10">YN2</strain>
    </source>
</reference>
<dbReference type="KEGG" id="xdi:EZH22_01830"/>
<dbReference type="InterPro" id="IPR000515">
    <property type="entry name" value="MetI-like"/>
</dbReference>
<dbReference type="PANTHER" id="PTHR30151:SF25">
    <property type="entry name" value="TAURINE TRANSPORT SYSTEM PERMEASE PROTEIN TAUC"/>
    <property type="match status" value="1"/>
</dbReference>
<feature type="transmembrane region" description="Helical" evidence="7">
    <location>
        <begin position="88"/>
        <end position="112"/>
    </location>
</feature>
<evidence type="ECO:0000256" key="6">
    <source>
        <dbReference type="ARBA" id="ARBA00023136"/>
    </source>
</evidence>
<dbReference type="RefSeq" id="WP_203194119.1">
    <property type="nucleotide sequence ID" value="NZ_CP063362.1"/>
</dbReference>
<feature type="domain" description="ABC transmembrane type-1" evidence="8">
    <location>
        <begin position="80"/>
        <end position="261"/>
    </location>
</feature>
<keyword evidence="10" id="KW-1185">Reference proteome</keyword>
<keyword evidence="3" id="KW-1003">Cell membrane</keyword>
<dbReference type="PROSITE" id="PS50928">
    <property type="entry name" value="ABC_TM1"/>
    <property type="match status" value="1"/>
</dbReference>
<name>A0A974PPR2_9HYPH</name>
<dbReference type="GO" id="GO:0010438">
    <property type="term" value="P:cellular response to sulfur starvation"/>
    <property type="evidence" value="ECO:0007669"/>
    <property type="project" value="TreeGrafter"/>
</dbReference>
<evidence type="ECO:0000256" key="4">
    <source>
        <dbReference type="ARBA" id="ARBA00022692"/>
    </source>
</evidence>
<keyword evidence="5 7" id="KW-1133">Transmembrane helix</keyword>
<keyword evidence="4 7" id="KW-0812">Transmembrane</keyword>
<evidence type="ECO:0000313" key="10">
    <source>
        <dbReference type="Proteomes" id="UP000596427"/>
    </source>
</evidence>
<evidence type="ECO:0000256" key="5">
    <source>
        <dbReference type="ARBA" id="ARBA00022989"/>
    </source>
</evidence>
<feature type="transmembrane region" description="Helical" evidence="7">
    <location>
        <begin position="124"/>
        <end position="140"/>
    </location>
</feature>
<dbReference type="InterPro" id="IPR035906">
    <property type="entry name" value="MetI-like_sf"/>
</dbReference>
<dbReference type="Gene3D" id="1.10.3720.10">
    <property type="entry name" value="MetI-like"/>
    <property type="match status" value="1"/>
</dbReference>
<feature type="transmembrane region" description="Helical" evidence="7">
    <location>
        <begin position="32"/>
        <end position="51"/>
    </location>
</feature>
<accession>A0A974PPR2</accession>
<evidence type="ECO:0000256" key="1">
    <source>
        <dbReference type="ARBA" id="ARBA00004651"/>
    </source>
</evidence>
<dbReference type="Proteomes" id="UP000596427">
    <property type="component" value="Chromosome"/>
</dbReference>
<feature type="transmembrane region" description="Helical" evidence="7">
    <location>
        <begin position="146"/>
        <end position="168"/>
    </location>
</feature>
<dbReference type="CDD" id="cd06261">
    <property type="entry name" value="TM_PBP2"/>
    <property type="match status" value="1"/>
</dbReference>
<dbReference type="EMBL" id="CP063362">
    <property type="protein sequence ID" value="QRG07206.1"/>
    <property type="molecule type" value="Genomic_DNA"/>
</dbReference>
<proteinExistence type="inferred from homology"/>
<comment type="subcellular location">
    <subcellularLocation>
        <location evidence="1 7">Cell membrane</location>
        <topology evidence="1 7">Multi-pass membrane protein</topology>
    </subcellularLocation>
</comment>
<sequence length="274" mass="29705">MSIEATAATTLPAQARAGTALRTVTRRIDWRPWTAFAALLALWFAAHHFGWVPAKYLPSPLAVVQRLIREVTAGTLLHDLHETLRRNLSGLVIGVAAGLALGALLGASSLVGRIVGPTVLAQRQTALFAWVPLLAMWFGGGDTGKITFIAVAAFQPVVIGTWRGISLVPATYRELSDVLLLNRWNYMRLVALPHALPMIFTGLHGALIYAWLATVGSELFLNISPGLGGRLNEGSQLFEIDLLFLVILLFGLIGLGFNTLAERAEGLLIRWNSR</sequence>
<keyword evidence="6 7" id="KW-0472">Membrane</keyword>
<evidence type="ECO:0000256" key="2">
    <source>
        <dbReference type="ARBA" id="ARBA00022448"/>
    </source>
</evidence>
<organism evidence="9 10">
    <name type="scientific">Xanthobacter dioxanivorans</name>
    <dbReference type="NCBI Taxonomy" id="2528964"/>
    <lineage>
        <taxon>Bacteria</taxon>
        <taxon>Pseudomonadati</taxon>
        <taxon>Pseudomonadota</taxon>
        <taxon>Alphaproteobacteria</taxon>
        <taxon>Hyphomicrobiales</taxon>
        <taxon>Xanthobacteraceae</taxon>
        <taxon>Xanthobacter</taxon>
    </lineage>
</organism>
<protein>
    <submittedName>
        <fullName evidence="9">ABC transporter permease subunit</fullName>
    </submittedName>
</protein>
<dbReference type="SUPFAM" id="SSF161098">
    <property type="entry name" value="MetI-like"/>
    <property type="match status" value="1"/>
</dbReference>
<gene>
    <name evidence="9" type="ORF">EZH22_01830</name>
</gene>
<keyword evidence="2 7" id="KW-0813">Transport</keyword>
<feature type="transmembrane region" description="Helical" evidence="7">
    <location>
        <begin position="189"/>
        <end position="212"/>
    </location>
</feature>
<comment type="similarity">
    <text evidence="7">Belongs to the binding-protein-dependent transport system permease family.</text>
</comment>
<evidence type="ECO:0000313" key="9">
    <source>
        <dbReference type="EMBL" id="QRG07206.1"/>
    </source>
</evidence>
<feature type="transmembrane region" description="Helical" evidence="7">
    <location>
        <begin position="242"/>
        <end position="261"/>
    </location>
</feature>
<dbReference type="PANTHER" id="PTHR30151">
    <property type="entry name" value="ALKANE SULFONATE ABC TRANSPORTER-RELATED, MEMBRANE SUBUNIT"/>
    <property type="match status" value="1"/>
</dbReference>
<evidence type="ECO:0000256" key="7">
    <source>
        <dbReference type="RuleBase" id="RU363032"/>
    </source>
</evidence>
<dbReference type="GO" id="GO:0055085">
    <property type="term" value="P:transmembrane transport"/>
    <property type="evidence" value="ECO:0007669"/>
    <property type="project" value="InterPro"/>
</dbReference>
<dbReference type="GO" id="GO:0005886">
    <property type="term" value="C:plasma membrane"/>
    <property type="evidence" value="ECO:0007669"/>
    <property type="project" value="UniProtKB-SubCell"/>
</dbReference>
<dbReference type="AlphaFoldDB" id="A0A974PPR2"/>
<evidence type="ECO:0000256" key="3">
    <source>
        <dbReference type="ARBA" id="ARBA00022475"/>
    </source>
</evidence>
<dbReference type="Pfam" id="PF00528">
    <property type="entry name" value="BPD_transp_1"/>
    <property type="match status" value="1"/>
</dbReference>